<reference evidence="4" key="2">
    <citation type="submission" date="2021-04" db="EMBL/GenBank/DDBJ databases">
        <authorList>
            <person name="Gilroy R."/>
        </authorList>
    </citation>
    <scope>NUCLEOTIDE SEQUENCE</scope>
    <source>
        <strain evidence="4">CHK169-4300</strain>
    </source>
</reference>
<proteinExistence type="inferred from homology"/>
<name>A0A9D2JXS9_9LACT</name>
<dbReference type="InterPro" id="IPR004474">
    <property type="entry name" value="LytR_CpsA_psr"/>
</dbReference>
<organism evidence="4 5">
    <name type="scientific">Candidatus Atopostipes pullistercoris</name>
    <dbReference type="NCBI Taxonomy" id="2838467"/>
    <lineage>
        <taxon>Bacteria</taxon>
        <taxon>Bacillati</taxon>
        <taxon>Bacillota</taxon>
        <taxon>Bacilli</taxon>
        <taxon>Lactobacillales</taxon>
        <taxon>Carnobacteriaceae</taxon>
        <taxon>Atopostipes</taxon>
    </lineage>
</organism>
<comment type="caution">
    <text evidence="4">The sequence shown here is derived from an EMBL/GenBank/DDBJ whole genome shotgun (WGS) entry which is preliminary data.</text>
</comment>
<reference evidence="4" key="1">
    <citation type="journal article" date="2021" name="PeerJ">
        <title>Extensive microbial diversity within the chicken gut microbiome revealed by metagenomics and culture.</title>
        <authorList>
            <person name="Gilroy R."/>
            <person name="Ravi A."/>
            <person name="Getino M."/>
            <person name="Pursley I."/>
            <person name="Horton D.L."/>
            <person name="Alikhan N.F."/>
            <person name="Baker D."/>
            <person name="Gharbi K."/>
            <person name="Hall N."/>
            <person name="Watson M."/>
            <person name="Adriaenssens E.M."/>
            <person name="Foster-Nyarko E."/>
            <person name="Jarju S."/>
            <person name="Secka A."/>
            <person name="Antonio M."/>
            <person name="Oren A."/>
            <person name="Chaudhuri R.R."/>
            <person name="La Ragione R."/>
            <person name="Hildebrand F."/>
            <person name="Pallen M.J."/>
        </authorList>
    </citation>
    <scope>NUCLEOTIDE SEQUENCE</scope>
    <source>
        <strain evidence="4">CHK169-4300</strain>
    </source>
</reference>
<evidence type="ECO:0000256" key="1">
    <source>
        <dbReference type="ARBA" id="ARBA00006068"/>
    </source>
</evidence>
<evidence type="ECO:0000313" key="5">
    <source>
        <dbReference type="Proteomes" id="UP000824106"/>
    </source>
</evidence>
<dbReference type="Pfam" id="PF03816">
    <property type="entry name" value="LytR_cpsA_psr"/>
    <property type="match status" value="1"/>
</dbReference>
<feature type="domain" description="Cell envelope-related transcriptional attenuator" evidence="3">
    <location>
        <begin position="101"/>
        <end position="250"/>
    </location>
</feature>
<feature type="compositionally biased region" description="Acidic residues" evidence="2">
    <location>
        <begin position="353"/>
        <end position="368"/>
    </location>
</feature>
<accession>A0A9D2JXS9</accession>
<protein>
    <submittedName>
        <fullName evidence="4">LCP family protein</fullName>
    </submittedName>
</protein>
<gene>
    <name evidence="4" type="ORF">H9808_07330</name>
</gene>
<comment type="similarity">
    <text evidence="1">Belongs to the LytR/CpsA/Psr (LCP) family.</text>
</comment>
<evidence type="ECO:0000313" key="4">
    <source>
        <dbReference type="EMBL" id="HIZ71555.1"/>
    </source>
</evidence>
<evidence type="ECO:0000259" key="3">
    <source>
        <dbReference type="Pfam" id="PF03816"/>
    </source>
</evidence>
<dbReference type="NCBIfam" id="TIGR00350">
    <property type="entry name" value="lytR_cpsA_psr"/>
    <property type="match status" value="1"/>
</dbReference>
<evidence type="ECO:0000256" key="2">
    <source>
        <dbReference type="SAM" id="MobiDB-lite"/>
    </source>
</evidence>
<dbReference type="Proteomes" id="UP000824106">
    <property type="component" value="Unassembled WGS sequence"/>
</dbReference>
<feature type="region of interest" description="Disordered" evidence="2">
    <location>
        <begin position="342"/>
        <end position="368"/>
    </location>
</feature>
<dbReference type="AlphaFoldDB" id="A0A9D2JXS9"/>
<sequence length="368" mass="41154">MNLIKRKDDMIMRSEKHVVKKKRKRKKTYETILSLVLLLAIFLGAVTGYYSSKIMSFIDGISADSNDNNKETIENTKQLEDLEPFSALILGVDIEEGGASRSDTIIVATINPESKDIKMVSIPRDTLVTLPNGVEEKINAAHSVGGPLLAKEMVATYLDIPIQFYATMDFDGLIELVDAVGGVDVDSDIAFTQSNYRTPSEPVEIVEGKQHLNGEEALAYARMRKKDPRGDLGRQARQQEVVINILEQLSSFNTVTNLTSILNSIEPYLNTNATGSQMISVASNYSMAITDIEQLTLDGYAETKYFPHYGLDVYTWQPYEESLHEVQDELKEHLGIEISDTESMHQHANESEQAVDDEITTNEDTNEY</sequence>
<dbReference type="InterPro" id="IPR050922">
    <property type="entry name" value="LytR/CpsA/Psr_CW_biosynth"/>
</dbReference>
<dbReference type="EMBL" id="DXAZ01000120">
    <property type="protein sequence ID" value="HIZ71555.1"/>
    <property type="molecule type" value="Genomic_DNA"/>
</dbReference>
<dbReference type="Gene3D" id="3.40.630.190">
    <property type="entry name" value="LCP protein"/>
    <property type="match status" value="1"/>
</dbReference>
<dbReference type="PANTHER" id="PTHR33392:SF6">
    <property type="entry name" value="POLYISOPRENYL-TEICHOIC ACID--PEPTIDOGLYCAN TEICHOIC ACID TRANSFERASE TAGU"/>
    <property type="match status" value="1"/>
</dbReference>
<dbReference type="PANTHER" id="PTHR33392">
    <property type="entry name" value="POLYISOPRENYL-TEICHOIC ACID--PEPTIDOGLYCAN TEICHOIC ACID TRANSFERASE TAGU"/>
    <property type="match status" value="1"/>
</dbReference>